<dbReference type="AlphaFoldDB" id="A0A810QC70"/>
<dbReference type="InterPro" id="IPR037041">
    <property type="entry name" value="Trigger_fac_C_sf"/>
</dbReference>
<keyword evidence="4" id="KW-0413">Isomerase</keyword>
<evidence type="ECO:0000313" key="8">
    <source>
        <dbReference type="EMBL" id="BCK84165.1"/>
    </source>
</evidence>
<feature type="domain" description="Trigger factor C-terminal" evidence="7">
    <location>
        <begin position="143"/>
        <end position="240"/>
    </location>
</feature>
<gene>
    <name evidence="8" type="ORF">MM59RIKEN_14840</name>
</gene>
<dbReference type="InterPro" id="IPR046357">
    <property type="entry name" value="PPIase_dom_sf"/>
</dbReference>
<dbReference type="PROSITE" id="PS51257">
    <property type="entry name" value="PROKAR_LIPOPROTEIN"/>
    <property type="match status" value="1"/>
</dbReference>
<evidence type="ECO:0000256" key="2">
    <source>
        <dbReference type="ARBA" id="ARBA00013194"/>
    </source>
</evidence>
<keyword evidence="5" id="KW-0732">Signal</keyword>
<evidence type="ECO:0000256" key="4">
    <source>
        <dbReference type="ARBA" id="ARBA00023235"/>
    </source>
</evidence>
<dbReference type="GO" id="GO:0015031">
    <property type="term" value="P:protein transport"/>
    <property type="evidence" value="ECO:0007669"/>
    <property type="project" value="InterPro"/>
</dbReference>
<dbReference type="Gene3D" id="3.10.50.40">
    <property type="match status" value="1"/>
</dbReference>
<sequence>MNKRLLPAVLAVVLLLAGCSQEPVPYDYDLSAYIELGTYSAIPYLPYGDTGRDTVEPYDLVTAELEAAVEGVETPFRGTYTFEVGYSNFLEGFDDALIGLRVGEPATVRLVFPDPYEEQPEFSGRNVEIEVLVTAIDFSQYVETNKNALWEIAVDTSTVLQYPEAELREYEEDFRECYLAFAREYGMELDDYLRQFFGTNEEGLDALCRENAQDSVKRDLVMYGILRAENLEITQEDLEACKPDWLITYGYEREAPKGWEDPGVQESLRAMAALRKAQEFVYEHAEPQSA</sequence>
<comment type="catalytic activity">
    <reaction evidence="1">
        <text>[protein]-peptidylproline (omega=180) = [protein]-peptidylproline (omega=0)</text>
        <dbReference type="Rhea" id="RHEA:16237"/>
        <dbReference type="Rhea" id="RHEA-COMP:10747"/>
        <dbReference type="Rhea" id="RHEA-COMP:10748"/>
        <dbReference type="ChEBI" id="CHEBI:83833"/>
        <dbReference type="ChEBI" id="CHEBI:83834"/>
        <dbReference type="EC" id="5.2.1.8"/>
    </reaction>
</comment>
<keyword evidence="3" id="KW-0697">Rotamase</keyword>
<protein>
    <recommendedName>
        <fullName evidence="2">peptidylprolyl isomerase</fullName>
        <ecNumber evidence="2">5.2.1.8</ecNumber>
    </recommendedName>
</protein>
<evidence type="ECO:0000256" key="5">
    <source>
        <dbReference type="SAM" id="SignalP"/>
    </source>
</evidence>
<dbReference type="Proteomes" id="UP000679848">
    <property type="component" value="Chromosome"/>
</dbReference>
<dbReference type="EC" id="5.2.1.8" evidence="2"/>
<dbReference type="RefSeq" id="WP_213543018.1">
    <property type="nucleotide sequence ID" value="NZ_AP023420.1"/>
</dbReference>
<evidence type="ECO:0000259" key="6">
    <source>
        <dbReference type="Pfam" id="PF00254"/>
    </source>
</evidence>
<dbReference type="GO" id="GO:0006457">
    <property type="term" value="P:protein folding"/>
    <property type="evidence" value="ECO:0007669"/>
    <property type="project" value="InterPro"/>
</dbReference>
<dbReference type="InterPro" id="IPR001179">
    <property type="entry name" value="PPIase_FKBP_dom"/>
</dbReference>
<name>A0A810QC70_9FIRM</name>
<dbReference type="Pfam" id="PF00254">
    <property type="entry name" value="FKBP_C"/>
    <property type="match status" value="1"/>
</dbReference>
<evidence type="ECO:0000313" key="9">
    <source>
        <dbReference type="Proteomes" id="UP000679848"/>
    </source>
</evidence>
<dbReference type="SUPFAM" id="SSF109998">
    <property type="entry name" value="Triger factor/SurA peptide-binding domain-like"/>
    <property type="match status" value="1"/>
</dbReference>
<dbReference type="KEGG" id="pfaa:MM59RIKEN_14840"/>
<proteinExistence type="predicted"/>
<feature type="domain" description="PPIase FKBP-type" evidence="6">
    <location>
        <begin position="54"/>
        <end position="121"/>
    </location>
</feature>
<evidence type="ECO:0000259" key="7">
    <source>
        <dbReference type="Pfam" id="PF05698"/>
    </source>
</evidence>
<dbReference type="Gene3D" id="1.10.3120.10">
    <property type="entry name" value="Trigger factor, C-terminal domain"/>
    <property type="match status" value="1"/>
</dbReference>
<evidence type="ECO:0000256" key="3">
    <source>
        <dbReference type="ARBA" id="ARBA00023110"/>
    </source>
</evidence>
<dbReference type="SUPFAM" id="SSF54534">
    <property type="entry name" value="FKBP-like"/>
    <property type="match status" value="1"/>
</dbReference>
<dbReference type="InterPro" id="IPR008880">
    <property type="entry name" value="Trigger_fac_C"/>
</dbReference>
<reference evidence="8" key="1">
    <citation type="submission" date="2020-09" db="EMBL/GenBank/DDBJ databases">
        <title>New species isolated from human feces.</title>
        <authorList>
            <person name="Kitahara M."/>
            <person name="Shigeno Y."/>
            <person name="Shime M."/>
            <person name="Matsumoto Y."/>
            <person name="Nakamura S."/>
            <person name="Motooka D."/>
            <person name="Fukuoka S."/>
            <person name="Nishikawa H."/>
            <person name="Benno Y."/>
        </authorList>
    </citation>
    <scope>NUCLEOTIDE SEQUENCE</scope>
    <source>
        <strain evidence="8">MM59</strain>
    </source>
</reference>
<keyword evidence="9" id="KW-1185">Reference proteome</keyword>
<dbReference type="Pfam" id="PF05698">
    <property type="entry name" value="Trigger_C"/>
    <property type="match status" value="1"/>
</dbReference>
<dbReference type="EMBL" id="AP023420">
    <property type="protein sequence ID" value="BCK84165.1"/>
    <property type="molecule type" value="Genomic_DNA"/>
</dbReference>
<feature type="chain" id="PRO_5039666051" description="peptidylprolyl isomerase" evidence="5">
    <location>
        <begin position="23"/>
        <end position="290"/>
    </location>
</feature>
<accession>A0A810QC70</accession>
<feature type="signal peptide" evidence="5">
    <location>
        <begin position="1"/>
        <end position="22"/>
    </location>
</feature>
<dbReference type="GO" id="GO:0003755">
    <property type="term" value="F:peptidyl-prolyl cis-trans isomerase activity"/>
    <property type="evidence" value="ECO:0007669"/>
    <property type="project" value="UniProtKB-KW"/>
</dbReference>
<dbReference type="InterPro" id="IPR027304">
    <property type="entry name" value="Trigger_fact/SurA_dom_sf"/>
</dbReference>
<evidence type="ECO:0000256" key="1">
    <source>
        <dbReference type="ARBA" id="ARBA00000971"/>
    </source>
</evidence>
<organism evidence="8 9">
    <name type="scientific">Pusillibacter faecalis</name>
    <dbReference type="NCBI Taxonomy" id="2714358"/>
    <lineage>
        <taxon>Bacteria</taxon>
        <taxon>Bacillati</taxon>
        <taxon>Bacillota</taxon>
        <taxon>Clostridia</taxon>
        <taxon>Eubacteriales</taxon>
        <taxon>Oscillospiraceae</taxon>
        <taxon>Pusillibacter</taxon>
    </lineage>
</organism>